<protein>
    <submittedName>
        <fullName evidence="2 4">Uncharacterized protein</fullName>
    </submittedName>
</protein>
<dbReference type="WBParaSite" id="SCUD_0000438501-mRNA-1">
    <property type="protein sequence ID" value="SCUD_0000438501-mRNA-1"/>
    <property type="gene ID" value="SCUD_0000438501"/>
</dbReference>
<gene>
    <name evidence="2" type="ORF">SCUD_LOCUS4385</name>
</gene>
<organism evidence="4">
    <name type="scientific">Schistosoma curassoni</name>
    <dbReference type="NCBI Taxonomy" id="6186"/>
    <lineage>
        <taxon>Eukaryota</taxon>
        <taxon>Metazoa</taxon>
        <taxon>Spiralia</taxon>
        <taxon>Lophotrochozoa</taxon>
        <taxon>Platyhelminthes</taxon>
        <taxon>Trematoda</taxon>
        <taxon>Digenea</taxon>
        <taxon>Strigeidida</taxon>
        <taxon>Schistosomatoidea</taxon>
        <taxon>Schistosomatidae</taxon>
        <taxon>Schistosoma</taxon>
    </lineage>
</organism>
<dbReference type="EMBL" id="UZAK01005778">
    <property type="protein sequence ID" value="VDO88602.1"/>
    <property type="molecule type" value="Genomic_DNA"/>
</dbReference>
<evidence type="ECO:0000313" key="3">
    <source>
        <dbReference type="Proteomes" id="UP000279833"/>
    </source>
</evidence>
<keyword evidence="3" id="KW-1185">Reference proteome</keyword>
<dbReference type="AlphaFoldDB" id="A0A183JNU9"/>
<reference evidence="4" key="1">
    <citation type="submission" date="2016-06" db="UniProtKB">
        <authorList>
            <consortium name="WormBaseParasite"/>
        </authorList>
    </citation>
    <scope>IDENTIFICATION</scope>
</reference>
<dbReference type="Proteomes" id="UP000279833">
    <property type="component" value="Unassembled WGS sequence"/>
</dbReference>
<evidence type="ECO:0000313" key="4">
    <source>
        <dbReference type="WBParaSite" id="SCUD_0000438501-mRNA-1"/>
    </source>
</evidence>
<evidence type="ECO:0000313" key="2">
    <source>
        <dbReference type="EMBL" id="VDO88602.1"/>
    </source>
</evidence>
<accession>A0A183JNU9</accession>
<proteinExistence type="predicted"/>
<feature type="region of interest" description="Disordered" evidence="1">
    <location>
        <begin position="41"/>
        <end position="62"/>
    </location>
</feature>
<evidence type="ECO:0000256" key="1">
    <source>
        <dbReference type="SAM" id="MobiDB-lite"/>
    </source>
</evidence>
<sequence>MLRPSLAAQYDKRLLPHCSSNNVTKMPCELEKYQLSRTLDENNRNHNVENGLSNMFRDLRVK</sequence>
<reference evidence="2 3" key="2">
    <citation type="submission" date="2018-11" db="EMBL/GenBank/DDBJ databases">
        <authorList>
            <consortium name="Pathogen Informatics"/>
        </authorList>
    </citation>
    <scope>NUCLEOTIDE SEQUENCE [LARGE SCALE GENOMIC DNA]</scope>
    <source>
        <strain evidence="2">Dakar</strain>
        <strain evidence="3">Dakar, Senegal</strain>
    </source>
</reference>
<name>A0A183JNU9_9TREM</name>